<dbReference type="GO" id="GO:0003735">
    <property type="term" value="F:structural constituent of ribosome"/>
    <property type="evidence" value="ECO:0007669"/>
    <property type="project" value="InterPro"/>
</dbReference>
<accession>A0A9N9E5E6</accession>
<dbReference type="EMBL" id="CAJVPL010006636">
    <property type="protein sequence ID" value="CAG8665324.1"/>
    <property type="molecule type" value="Genomic_DNA"/>
</dbReference>
<comment type="similarity">
    <text evidence="1">Belongs to the universal ribosomal protein uS3 family.</text>
</comment>
<dbReference type="Gene3D" id="3.30.1140.32">
    <property type="entry name" value="Ribosomal protein S3, C-terminal domain"/>
    <property type="match status" value="1"/>
</dbReference>
<reference evidence="5" key="1">
    <citation type="submission" date="2021-06" db="EMBL/GenBank/DDBJ databases">
        <authorList>
            <person name="Kallberg Y."/>
            <person name="Tangrot J."/>
            <person name="Rosling A."/>
        </authorList>
    </citation>
    <scope>NUCLEOTIDE SEQUENCE</scope>
    <source>
        <strain evidence="5">MT106</strain>
    </source>
</reference>
<comment type="caution">
    <text evidence="5">The sequence shown here is derived from an EMBL/GenBank/DDBJ whole genome shotgun (WGS) entry which is preliminary data.</text>
</comment>
<dbReference type="SUPFAM" id="SSF54821">
    <property type="entry name" value="Ribosomal protein S3 C-terminal domain"/>
    <property type="match status" value="1"/>
</dbReference>
<dbReference type="AlphaFoldDB" id="A0A9N9E5E6"/>
<dbReference type="InterPro" id="IPR001351">
    <property type="entry name" value="Ribosomal_uS3_C"/>
</dbReference>
<dbReference type="GO" id="GO:0022627">
    <property type="term" value="C:cytosolic small ribosomal subunit"/>
    <property type="evidence" value="ECO:0007669"/>
    <property type="project" value="TreeGrafter"/>
</dbReference>
<evidence type="ECO:0000256" key="2">
    <source>
        <dbReference type="ARBA" id="ARBA00022980"/>
    </source>
</evidence>
<proteinExistence type="inferred from homology"/>
<keyword evidence="3" id="KW-0687">Ribonucleoprotein</keyword>
<name>A0A9N9E5E6_9GLOM</name>
<sequence length="104" mass="11407">MGVKMNLIEVKRVYTRAQAVANLIASQLKKRLSSRLVIRNVLTNLSLEREVKGVKIQIGGRLDGSENTQKKKIVQGKMPLSTNDSNIEVGQAEATDAYGKIGVK</sequence>
<evidence type="ECO:0000313" key="5">
    <source>
        <dbReference type="EMBL" id="CAG8665324.1"/>
    </source>
</evidence>
<evidence type="ECO:0000256" key="3">
    <source>
        <dbReference type="ARBA" id="ARBA00023274"/>
    </source>
</evidence>
<keyword evidence="6" id="KW-1185">Reference proteome</keyword>
<dbReference type="Pfam" id="PF00189">
    <property type="entry name" value="Ribosomal_S3_C"/>
    <property type="match status" value="1"/>
</dbReference>
<dbReference type="PANTHER" id="PTHR11760">
    <property type="entry name" value="30S/40S RIBOSOMAL PROTEIN S3"/>
    <property type="match status" value="1"/>
</dbReference>
<feature type="domain" description="Small ribosomal subunit protein uS3 C-terminal" evidence="4">
    <location>
        <begin position="24"/>
        <end position="104"/>
    </location>
</feature>
<gene>
    <name evidence="5" type="ORF">AGERDE_LOCUS12011</name>
</gene>
<dbReference type="PANTHER" id="PTHR11760:SF19">
    <property type="entry name" value="SMALL RIBOSOMAL SUBUNIT PROTEIN US3C"/>
    <property type="match status" value="1"/>
</dbReference>
<dbReference type="GO" id="GO:0006412">
    <property type="term" value="P:translation"/>
    <property type="evidence" value="ECO:0007669"/>
    <property type="project" value="InterPro"/>
</dbReference>
<evidence type="ECO:0000313" key="6">
    <source>
        <dbReference type="Proteomes" id="UP000789831"/>
    </source>
</evidence>
<dbReference type="InterPro" id="IPR057258">
    <property type="entry name" value="Ribosomal_uS3"/>
</dbReference>
<dbReference type="Proteomes" id="UP000789831">
    <property type="component" value="Unassembled WGS sequence"/>
</dbReference>
<evidence type="ECO:0000259" key="4">
    <source>
        <dbReference type="Pfam" id="PF00189"/>
    </source>
</evidence>
<evidence type="ECO:0000256" key="1">
    <source>
        <dbReference type="ARBA" id="ARBA00010761"/>
    </source>
</evidence>
<organism evidence="5 6">
    <name type="scientific">Ambispora gerdemannii</name>
    <dbReference type="NCBI Taxonomy" id="144530"/>
    <lineage>
        <taxon>Eukaryota</taxon>
        <taxon>Fungi</taxon>
        <taxon>Fungi incertae sedis</taxon>
        <taxon>Mucoromycota</taxon>
        <taxon>Glomeromycotina</taxon>
        <taxon>Glomeromycetes</taxon>
        <taxon>Archaeosporales</taxon>
        <taxon>Ambisporaceae</taxon>
        <taxon>Ambispora</taxon>
    </lineage>
</organism>
<keyword evidence="2" id="KW-0689">Ribosomal protein</keyword>
<dbReference type="InterPro" id="IPR036419">
    <property type="entry name" value="Ribosomal_S3_C_sf"/>
</dbReference>
<dbReference type="OrthoDB" id="2448309at2759"/>
<protein>
    <submittedName>
        <fullName evidence="5">610_t:CDS:1</fullName>
    </submittedName>
</protein>
<feature type="non-terminal residue" evidence="5">
    <location>
        <position position="104"/>
    </location>
</feature>